<name>A0A1B6P9N1_SORBI</name>
<accession>A0A1B6P9N1</accession>
<gene>
    <name evidence="1" type="ORF">SORBI_3009G211500</name>
</gene>
<evidence type="ECO:0000313" key="2">
    <source>
        <dbReference type="Proteomes" id="UP000000768"/>
    </source>
</evidence>
<dbReference type="EMBL" id="CM000768">
    <property type="protein sequence ID" value="KXG22414.1"/>
    <property type="molecule type" value="Genomic_DNA"/>
</dbReference>
<dbReference type="Gramene" id="KXG22414">
    <property type="protein sequence ID" value="KXG22414"/>
    <property type="gene ID" value="SORBI_3009G211500"/>
</dbReference>
<dbReference type="InParanoid" id="A0A1B6P9N1"/>
<dbReference type="Proteomes" id="UP000000768">
    <property type="component" value="Chromosome 9"/>
</dbReference>
<proteinExistence type="predicted"/>
<reference evidence="1 2" key="1">
    <citation type="journal article" date="2009" name="Nature">
        <title>The Sorghum bicolor genome and the diversification of grasses.</title>
        <authorList>
            <person name="Paterson A.H."/>
            <person name="Bowers J.E."/>
            <person name="Bruggmann R."/>
            <person name="Dubchak I."/>
            <person name="Grimwood J."/>
            <person name="Gundlach H."/>
            <person name="Haberer G."/>
            <person name="Hellsten U."/>
            <person name="Mitros T."/>
            <person name="Poliakov A."/>
            <person name="Schmutz J."/>
            <person name="Spannagl M."/>
            <person name="Tang H."/>
            <person name="Wang X."/>
            <person name="Wicker T."/>
            <person name="Bharti A.K."/>
            <person name="Chapman J."/>
            <person name="Feltus F.A."/>
            <person name="Gowik U."/>
            <person name="Grigoriev I.V."/>
            <person name="Lyons E."/>
            <person name="Maher C.A."/>
            <person name="Martis M."/>
            <person name="Narechania A."/>
            <person name="Otillar R.P."/>
            <person name="Penning B.W."/>
            <person name="Salamov A.A."/>
            <person name="Wang Y."/>
            <person name="Zhang L."/>
            <person name="Carpita N.C."/>
            <person name="Freeling M."/>
            <person name="Gingle A.R."/>
            <person name="Hash C.T."/>
            <person name="Keller B."/>
            <person name="Klein P."/>
            <person name="Kresovich S."/>
            <person name="McCann M.C."/>
            <person name="Ming R."/>
            <person name="Peterson D.G."/>
            <person name="Mehboob-ur-Rahman"/>
            <person name="Ware D."/>
            <person name="Westhoff P."/>
            <person name="Mayer K.F."/>
            <person name="Messing J."/>
            <person name="Rokhsar D.S."/>
        </authorList>
    </citation>
    <scope>NUCLEOTIDE SEQUENCE [LARGE SCALE GENOMIC DNA]</scope>
    <source>
        <strain evidence="2">cv. BTx623</strain>
    </source>
</reference>
<evidence type="ECO:0000313" key="1">
    <source>
        <dbReference type="EMBL" id="KXG22414.1"/>
    </source>
</evidence>
<organism evidence="1 2">
    <name type="scientific">Sorghum bicolor</name>
    <name type="common">Sorghum</name>
    <name type="synonym">Sorghum vulgare</name>
    <dbReference type="NCBI Taxonomy" id="4558"/>
    <lineage>
        <taxon>Eukaryota</taxon>
        <taxon>Viridiplantae</taxon>
        <taxon>Streptophyta</taxon>
        <taxon>Embryophyta</taxon>
        <taxon>Tracheophyta</taxon>
        <taxon>Spermatophyta</taxon>
        <taxon>Magnoliopsida</taxon>
        <taxon>Liliopsida</taxon>
        <taxon>Poales</taxon>
        <taxon>Poaceae</taxon>
        <taxon>PACMAD clade</taxon>
        <taxon>Panicoideae</taxon>
        <taxon>Andropogonodae</taxon>
        <taxon>Andropogoneae</taxon>
        <taxon>Sorghinae</taxon>
        <taxon>Sorghum</taxon>
    </lineage>
</organism>
<sequence>MESAVAARGEVTSYGPPARLRVSEHPPHSCVRPMRGARRRLAGSSTVHTGDKDLEIKHWRCITSSWLELELGNCLAHGSMVFGSRCASFLDNS</sequence>
<dbReference type="AlphaFoldDB" id="A0A1B6P9N1"/>
<protein>
    <submittedName>
        <fullName evidence="1">Uncharacterized protein</fullName>
    </submittedName>
</protein>
<keyword evidence="2" id="KW-1185">Reference proteome</keyword>
<reference evidence="2" key="2">
    <citation type="journal article" date="2018" name="Plant J.">
        <title>The Sorghum bicolor reference genome: improved assembly, gene annotations, a transcriptome atlas, and signatures of genome organization.</title>
        <authorList>
            <person name="McCormick R.F."/>
            <person name="Truong S.K."/>
            <person name="Sreedasyam A."/>
            <person name="Jenkins J."/>
            <person name="Shu S."/>
            <person name="Sims D."/>
            <person name="Kennedy M."/>
            <person name="Amirebrahimi M."/>
            <person name="Weers B.D."/>
            <person name="McKinley B."/>
            <person name="Mattison A."/>
            <person name="Morishige D.T."/>
            <person name="Grimwood J."/>
            <person name="Schmutz J."/>
            <person name="Mullet J.E."/>
        </authorList>
    </citation>
    <scope>NUCLEOTIDE SEQUENCE [LARGE SCALE GENOMIC DNA]</scope>
    <source>
        <strain evidence="2">cv. BTx623</strain>
    </source>
</reference>